<gene>
    <name evidence="2" type="primary">RvY_06629-1</name>
    <name evidence="2" type="synonym">RvY_06629.1</name>
    <name evidence="2" type="ORF">RvY_06629</name>
</gene>
<keyword evidence="1" id="KW-0732">Signal</keyword>
<accession>A0A1D1UZN3</accession>
<organism evidence="2 3">
    <name type="scientific">Ramazzottius varieornatus</name>
    <name type="common">Water bear</name>
    <name type="synonym">Tardigrade</name>
    <dbReference type="NCBI Taxonomy" id="947166"/>
    <lineage>
        <taxon>Eukaryota</taxon>
        <taxon>Metazoa</taxon>
        <taxon>Ecdysozoa</taxon>
        <taxon>Tardigrada</taxon>
        <taxon>Eutardigrada</taxon>
        <taxon>Parachela</taxon>
        <taxon>Hypsibioidea</taxon>
        <taxon>Ramazzottiidae</taxon>
        <taxon>Ramazzottius</taxon>
    </lineage>
</organism>
<evidence type="ECO:0000256" key="1">
    <source>
        <dbReference type="SAM" id="SignalP"/>
    </source>
</evidence>
<sequence>MNARLAISVGLVILVTMSQISEARTYREAKDVRIQKRQARISLPTRLPTTTGLGTTATLKVVTLPPRTTLRTTTTLLQPPTGGPIICDPCTGTNSDGTTCDLDCLACVVNEGTPGPGC</sequence>
<dbReference type="EMBL" id="BDGG01000003">
    <property type="protein sequence ID" value="GAU94931.1"/>
    <property type="molecule type" value="Genomic_DNA"/>
</dbReference>
<evidence type="ECO:0000313" key="3">
    <source>
        <dbReference type="Proteomes" id="UP000186922"/>
    </source>
</evidence>
<keyword evidence="3" id="KW-1185">Reference proteome</keyword>
<dbReference type="Proteomes" id="UP000186922">
    <property type="component" value="Unassembled WGS sequence"/>
</dbReference>
<proteinExistence type="predicted"/>
<protein>
    <submittedName>
        <fullName evidence="2">Uncharacterized protein</fullName>
    </submittedName>
</protein>
<feature type="chain" id="PRO_5008897823" evidence="1">
    <location>
        <begin position="24"/>
        <end position="118"/>
    </location>
</feature>
<reference evidence="2 3" key="1">
    <citation type="journal article" date="2016" name="Nat. Commun.">
        <title>Extremotolerant tardigrade genome and improved radiotolerance of human cultured cells by tardigrade-unique protein.</title>
        <authorList>
            <person name="Hashimoto T."/>
            <person name="Horikawa D.D."/>
            <person name="Saito Y."/>
            <person name="Kuwahara H."/>
            <person name="Kozuka-Hata H."/>
            <person name="Shin-I T."/>
            <person name="Minakuchi Y."/>
            <person name="Ohishi K."/>
            <person name="Motoyama A."/>
            <person name="Aizu T."/>
            <person name="Enomoto A."/>
            <person name="Kondo K."/>
            <person name="Tanaka S."/>
            <person name="Hara Y."/>
            <person name="Koshikawa S."/>
            <person name="Sagara H."/>
            <person name="Miura T."/>
            <person name="Yokobori S."/>
            <person name="Miyagawa K."/>
            <person name="Suzuki Y."/>
            <person name="Kubo T."/>
            <person name="Oyama M."/>
            <person name="Kohara Y."/>
            <person name="Fujiyama A."/>
            <person name="Arakawa K."/>
            <person name="Katayama T."/>
            <person name="Toyoda A."/>
            <person name="Kunieda T."/>
        </authorList>
    </citation>
    <scope>NUCLEOTIDE SEQUENCE [LARGE SCALE GENOMIC DNA]</scope>
    <source>
        <strain evidence="2 3">YOKOZUNA-1</strain>
    </source>
</reference>
<feature type="signal peptide" evidence="1">
    <location>
        <begin position="1"/>
        <end position="23"/>
    </location>
</feature>
<dbReference type="AlphaFoldDB" id="A0A1D1UZN3"/>
<name>A0A1D1UZN3_RAMVA</name>
<evidence type="ECO:0000313" key="2">
    <source>
        <dbReference type="EMBL" id="GAU94931.1"/>
    </source>
</evidence>
<comment type="caution">
    <text evidence="2">The sequence shown here is derived from an EMBL/GenBank/DDBJ whole genome shotgun (WGS) entry which is preliminary data.</text>
</comment>